<dbReference type="PANTHER" id="PTHR30055:SF226">
    <property type="entry name" value="HTH-TYPE TRANSCRIPTIONAL REGULATOR PKSA"/>
    <property type="match status" value="1"/>
</dbReference>
<dbReference type="Gene3D" id="1.10.357.10">
    <property type="entry name" value="Tetracycline Repressor, domain 2"/>
    <property type="match status" value="1"/>
</dbReference>
<evidence type="ECO:0000259" key="3">
    <source>
        <dbReference type="PROSITE" id="PS50977"/>
    </source>
</evidence>
<sequence>MGDYRRGRRTYLQMDDRREQLLDAAVDVMVDDGVSALSLRSVADRVDVSHRVVTYAFGSKAGLVAALVERESNKVIVQAWSAPLLDMPLDVAATAAIRAVVDVVRANPRRHECLAELMTTVRATPEHAETFQKQARVHREEITARVEEWAHARGAELPTTTPTLVTALQVAARGAIEQWLSTRDDASLTPAIELLVAGFRATALR</sequence>
<dbReference type="InterPro" id="IPR001647">
    <property type="entry name" value="HTH_TetR"/>
</dbReference>
<dbReference type="RefSeq" id="WP_147893062.1">
    <property type="nucleotide sequence ID" value="NZ_BAAANR010000001.1"/>
</dbReference>
<dbReference type="EMBL" id="VRSV01000001">
    <property type="protein sequence ID" value="TXK12331.1"/>
    <property type="molecule type" value="Genomic_DNA"/>
</dbReference>
<keyword evidence="5" id="KW-1185">Reference proteome</keyword>
<dbReference type="GO" id="GO:0000976">
    <property type="term" value="F:transcription cis-regulatory region binding"/>
    <property type="evidence" value="ECO:0007669"/>
    <property type="project" value="TreeGrafter"/>
</dbReference>
<dbReference type="InterPro" id="IPR009057">
    <property type="entry name" value="Homeodomain-like_sf"/>
</dbReference>
<name>A0A5C8I294_9MICO</name>
<evidence type="ECO:0000256" key="2">
    <source>
        <dbReference type="PROSITE-ProRule" id="PRU00335"/>
    </source>
</evidence>
<dbReference type="InterPro" id="IPR036271">
    <property type="entry name" value="Tet_transcr_reg_TetR-rel_C_sf"/>
</dbReference>
<feature type="DNA-binding region" description="H-T-H motif" evidence="2">
    <location>
        <begin position="38"/>
        <end position="57"/>
    </location>
</feature>
<proteinExistence type="predicted"/>
<organism evidence="4 5">
    <name type="scientific">Microbacterium hatanonis</name>
    <dbReference type="NCBI Taxonomy" id="404366"/>
    <lineage>
        <taxon>Bacteria</taxon>
        <taxon>Bacillati</taxon>
        <taxon>Actinomycetota</taxon>
        <taxon>Actinomycetes</taxon>
        <taxon>Micrococcales</taxon>
        <taxon>Microbacteriaceae</taxon>
        <taxon>Microbacterium</taxon>
    </lineage>
</organism>
<dbReference type="PANTHER" id="PTHR30055">
    <property type="entry name" value="HTH-TYPE TRANSCRIPTIONAL REGULATOR RUTR"/>
    <property type="match status" value="1"/>
</dbReference>
<protein>
    <submittedName>
        <fullName evidence="4">TetR/AcrR family transcriptional regulator</fullName>
    </submittedName>
</protein>
<evidence type="ECO:0000313" key="5">
    <source>
        <dbReference type="Proteomes" id="UP000321034"/>
    </source>
</evidence>
<dbReference type="OrthoDB" id="5018893at2"/>
<comment type="caution">
    <text evidence="4">The sequence shown here is derived from an EMBL/GenBank/DDBJ whole genome shotgun (WGS) entry which is preliminary data.</text>
</comment>
<dbReference type="SUPFAM" id="SSF46689">
    <property type="entry name" value="Homeodomain-like"/>
    <property type="match status" value="1"/>
</dbReference>
<dbReference type="SUPFAM" id="SSF48498">
    <property type="entry name" value="Tetracyclin repressor-like, C-terminal domain"/>
    <property type="match status" value="1"/>
</dbReference>
<gene>
    <name evidence="4" type="ORF">FVP77_02290</name>
</gene>
<dbReference type="GO" id="GO:0003700">
    <property type="term" value="F:DNA-binding transcription factor activity"/>
    <property type="evidence" value="ECO:0007669"/>
    <property type="project" value="TreeGrafter"/>
</dbReference>
<evidence type="ECO:0000313" key="4">
    <source>
        <dbReference type="EMBL" id="TXK12331.1"/>
    </source>
</evidence>
<dbReference type="Pfam" id="PF00440">
    <property type="entry name" value="TetR_N"/>
    <property type="match status" value="1"/>
</dbReference>
<dbReference type="PROSITE" id="PS01081">
    <property type="entry name" value="HTH_TETR_1"/>
    <property type="match status" value="1"/>
</dbReference>
<dbReference type="InterPro" id="IPR023772">
    <property type="entry name" value="DNA-bd_HTH_TetR-type_CS"/>
</dbReference>
<dbReference type="Proteomes" id="UP000321034">
    <property type="component" value="Unassembled WGS sequence"/>
</dbReference>
<dbReference type="PROSITE" id="PS50977">
    <property type="entry name" value="HTH_TETR_2"/>
    <property type="match status" value="1"/>
</dbReference>
<keyword evidence="1 2" id="KW-0238">DNA-binding</keyword>
<reference evidence="4 5" key="1">
    <citation type="submission" date="2019-08" db="EMBL/GenBank/DDBJ databases">
        <authorList>
            <person name="Dong K."/>
        </authorList>
    </citation>
    <scope>NUCLEOTIDE SEQUENCE [LARGE SCALE GENOMIC DNA]</scope>
    <source>
        <strain evidence="4 5">JCM14558</strain>
    </source>
</reference>
<dbReference type="InterPro" id="IPR050109">
    <property type="entry name" value="HTH-type_TetR-like_transc_reg"/>
</dbReference>
<accession>A0A5C8I294</accession>
<dbReference type="AlphaFoldDB" id="A0A5C8I294"/>
<feature type="domain" description="HTH tetR-type" evidence="3">
    <location>
        <begin position="15"/>
        <end position="75"/>
    </location>
</feature>
<evidence type="ECO:0000256" key="1">
    <source>
        <dbReference type="ARBA" id="ARBA00023125"/>
    </source>
</evidence>